<proteinExistence type="predicted"/>
<keyword evidence="4" id="KW-1185">Reference proteome</keyword>
<dbReference type="STRING" id="90262.A0A1X2ISF9"/>
<dbReference type="PANTHER" id="PTHR47336">
    <property type="entry name" value="TRANSCRIPTION FACTOR HMS1-RELATED"/>
    <property type="match status" value="1"/>
</dbReference>
<name>A0A1X2ISF9_9FUNG</name>
<feature type="compositionally biased region" description="Polar residues" evidence="1">
    <location>
        <begin position="300"/>
        <end position="309"/>
    </location>
</feature>
<dbReference type="SMART" id="SM00353">
    <property type="entry name" value="HLH"/>
    <property type="match status" value="1"/>
</dbReference>
<feature type="region of interest" description="Disordered" evidence="1">
    <location>
        <begin position="40"/>
        <end position="100"/>
    </location>
</feature>
<accession>A0A1X2ISF9</accession>
<feature type="compositionally biased region" description="Low complexity" evidence="1">
    <location>
        <begin position="332"/>
        <end position="342"/>
    </location>
</feature>
<comment type="caution">
    <text evidence="3">The sequence shown here is derived from an EMBL/GenBank/DDBJ whole genome shotgun (WGS) entry which is preliminary data.</text>
</comment>
<dbReference type="EMBL" id="MCGE01000006">
    <property type="protein sequence ID" value="ORZ20666.1"/>
    <property type="molecule type" value="Genomic_DNA"/>
</dbReference>
<dbReference type="GO" id="GO:0046983">
    <property type="term" value="F:protein dimerization activity"/>
    <property type="evidence" value="ECO:0007669"/>
    <property type="project" value="InterPro"/>
</dbReference>
<organism evidence="3 4">
    <name type="scientific">Absidia repens</name>
    <dbReference type="NCBI Taxonomy" id="90262"/>
    <lineage>
        <taxon>Eukaryota</taxon>
        <taxon>Fungi</taxon>
        <taxon>Fungi incertae sedis</taxon>
        <taxon>Mucoromycota</taxon>
        <taxon>Mucoromycotina</taxon>
        <taxon>Mucoromycetes</taxon>
        <taxon>Mucorales</taxon>
        <taxon>Cunninghamellaceae</taxon>
        <taxon>Absidia</taxon>
    </lineage>
</organism>
<reference evidence="3 4" key="1">
    <citation type="submission" date="2016-07" db="EMBL/GenBank/DDBJ databases">
        <title>Pervasive Adenine N6-methylation of Active Genes in Fungi.</title>
        <authorList>
            <consortium name="DOE Joint Genome Institute"/>
            <person name="Mondo S.J."/>
            <person name="Dannebaum R.O."/>
            <person name="Kuo R.C."/>
            <person name="Labutti K."/>
            <person name="Haridas S."/>
            <person name="Kuo A."/>
            <person name="Salamov A."/>
            <person name="Ahrendt S.R."/>
            <person name="Lipzen A."/>
            <person name="Sullivan W."/>
            <person name="Andreopoulos W.B."/>
            <person name="Clum A."/>
            <person name="Lindquist E."/>
            <person name="Daum C."/>
            <person name="Ramamoorthy G.K."/>
            <person name="Gryganskyi A."/>
            <person name="Culley D."/>
            <person name="Magnuson J.K."/>
            <person name="James T.Y."/>
            <person name="O'Malley M.A."/>
            <person name="Stajich J.E."/>
            <person name="Spatafora J.W."/>
            <person name="Visel A."/>
            <person name="Grigoriev I.V."/>
        </authorList>
    </citation>
    <scope>NUCLEOTIDE SEQUENCE [LARGE SCALE GENOMIC DNA]</scope>
    <source>
        <strain evidence="3 4">NRRL 1336</strain>
    </source>
</reference>
<evidence type="ECO:0000256" key="1">
    <source>
        <dbReference type="SAM" id="MobiDB-lite"/>
    </source>
</evidence>
<evidence type="ECO:0000313" key="4">
    <source>
        <dbReference type="Proteomes" id="UP000193560"/>
    </source>
</evidence>
<keyword evidence="3" id="KW-0238">DNA-binding</keyword>
<dbReference type="Pfam" id="PF00010">
    <property type="entry name" value="HLH"/>
    <property type="match status" value="1"/>
</dbReference>
<dbReference type="InterPro" id="IPR011598">
    <property type="entry name" value="bHLH_dom"/>
</dbReference>
<feature type="compositionally biased region" description="Basic and acidic residues" evidence="1">
    <location>
        <begin position="382"/>
        <end position="396"/>
    </location>
</feature>
<dbReference type="InterPro" id="IPR036638">
    <property type="entry name" value="HLH_DNA-bd_sf"/>
</dbReference>
<dbReference type="Proteomes" id="UP000193560">
    <property type="component" value="Unassembled WGS sequence"/>
</dbReference>
<dbReference type="Gene3D" id="4.10.280.10">
    <property type="entry name" value="Helix-loop-helix DNA-binding domain"/>
    <property type="match status" value="1"/>
</dbReference>
<feature type="compositionally biased region" description="Polar residues" evidence="1">
    <location>
        <begin position="41"/>
        <end position="56"/>
    </location>
</feature>
<dbReference type="SUPFAM" id="SSF47459">
    <property type="entry name" value="HLH, helix-loop-helix DNA-binding domain"/>
    <property type="match status" value="1"/>
</dbReference>
<feature type="region of interest" description="Disordered" evidence="1">
    <location>
        <begin position="300"/>
        <end position="350"/>
    </location>
</feature>
<dbReference type="InterPro" id="IPR052099">
    <property type="entry name" value="Regulatory_TF_Diverse"/>
</dbReference>
<dbReference type="PROSITE" id="PS50888">
    <property type="entry name" value="BHLH"/>
    <property type="match status" value="1"/>
</dbReference>
<gene>
    <name evidence="3" type="ORF">BCR42DRAFT_409245</name>
</gene>
<evidence type="ECO:0000259" key="2">
    <source>
        <dbReference type="PROSITE" id="PS50888"/>
    </source>
</evidence>
<feature type="compositionally biased region" description="Basic residues" evidence="1">
    <location>
        <begin position="499"/>
        <end position="509"/>
    </location>
</feature>
<dbReference type="PANTHER" id="PTHR47336:SF2">
    <property type="entry name" value="TRANSCRIPTION FACTOR HMS1-RELATED"/>
    <property type="match status" value="1"/>
</dbReference>
<sequence length="532" mass="58200">MSATQDSGNNTVDINSVFSSPAGFALDSSLDAELSLHHATSESWSNPNSGAFSTEGNPYAYPSQRHSSSPTSTTVATPTTELNTPFTTCPTSPTASSSQTGVYAPTVILRRPSAETSGRKFDYFSEETTTSPFGQHSRSTSNSTTPSPLHDFGNLDLNFQQKGALTIDGPVCLMNGDTVEYVDQLLPISPGGSSCGGASGLSAPNSPMFELPPSSFDILNEGGSISGNANEAITTTTNNSKLESPNYLQTSSWENGISLSPASSPPMDLAALDRQQNVQNWLPPESTNQYQQQQQQNFTAFTDPSTMPPSSFAPMTDSFGGGGSGDQTPSEQPQQQQQQQQPLPTHRRSAHNAVEKKYRNNINDRIAELKDAVPALRHARVKKDGVSSHQDEHSHNDEEDSDEPVFMDGIAVATKLNKATILRKATEYVFHLQHANQELKQDIDALLNTISAHVPNGQALAQQYRQHVVQRDALQQQQLLYREKMKRHNKKASGTAAYQHHHHHHHHSPVKGEHRPSNQPYPHFLYQQQQQQ</sequence>
<feature type="region of interest" description="Disordered" evidence="1">
    <location>
        <begin position="485"/>
        <end position="521"/>
    </location>
</feature>
<dbReference type="GO" id="GO:0003677">
    <property type="term" value="F:DNA binding"/>
    <property type="evidence" value="ECO:0007669"/>
    <property type="project" value="UniProtKB-KW"/>
</dbReference>
<feature type="compositionally biased region" description="Low complexity" evidence="1">
    <location>
        <begin position="67"/>
        <end position="100"/>
    </location>
</feature>
<evidence type="ECO:0000313" key="3">
    <source>
        <dbReference type="EMBL" id="ORZ20666.1"/>
    </source>
</evidence>
<dbReference type="AlphaFoldDB" id="A0A1X2ISF9"/>
<feature type="region of interest" description="Disordered" evidence="1">
    <location>
        <begin position="380"/>
        <end position="403"/>
    </location>
</feature>
<dbReference type="OrthoDB" id="2133190at2759"/>
<protein>
    <submittedName>
        <fullName evidence="3">Helix-loop-helix DNA-binding domain-domain-containing protein</fullName>
    </submittedName>
</protein>
<feature type="domain" description="BHLH" evidence="2">
    <location>
        <begin position="346"/>
        <end position="432"/>
    </location>
</feature>